<dbReference type="Proteomes" id="UP000244013">
    <property type="component" value="Unassembled WGS sequence"/>
</dbReference>
<evidence type="ECO:0000313" key="2">
    <source>
        <dbReference type="EMBL" id="PTW45766.1"/>
    </source>
</evidence>
<dbReference type="PANTHER" id="PTHR16255">
    <property type="entry name" value="REQUIRED FOR MEIOTIC NUCLEAR DIVISION PROTEIN 1 HOMOLOG"/>
    <property type="match status" value="1"/>
</dbReference>
<dbReference type="InterPro" id="IPR051624">
    <property type="entry name" value="RMD1/Sad1-interacting"/>
</dbReference>
<evidence type="ECO:0000259" key="1">
    <source>
        <dbReference type="Pfam" id="PF02582"/>
    </source>
</evidence>
<reference evidence="2 3" key="1">
    <citation type="submission" date="2018-04" db="EMBL/GenBank/DDBJ databases">
        <title>Genomic Encyclopedia of Type Strains, Phase III (KMG-III): the genomes of soil and plant-associated and newly described type strains.</title>
        <authorList>
            <person name="Whitman W."/>
        </authorList>
    </citation>
    <scope>NUCLEOTIDE SEQUENCE [LARGE SCALE GENOMIC DNA]</scope>
    <source>
        <strain evidence="2 3">MA-olki</strain>
    </source>
</reference>
<accession>A0A2T5U2N5</accession>
<proteinExistence type="predicted"/>
<dbReference type="Pfam" id="PF02582">
    <property type="entry name" value="DUF155"/>
    <property type="match status" value="1"/>
</dbReference>
<evidence type="ECO:0000313" key="3">
    <source>
        <dbReference type="Proteomes" id="UP000244013"/>
    </source>
</evidence>
<dbReference type="AlphaFoldDB" id="A0A2T5U2N5"/>
<name>A0A2T5U2N5_9SPHN</name>
<dbReference type="EMBL" id="QAYE01000006">
    <property type="protein sequence ID" value="PTW45766.1"/>
    <property type="molecule type" value="Genomic_DNA"/>
</dbReference>
<dbReference type="OrthoDB" id="7931216at2"/>
<comment type="caution">
    <text evidence="2">The sequence shown here is derived from an EMBL/GenBank/DDBJ whole genome shotgun (WGS) entry which is preliminary data.</text>
</comment>
<dbReference type="InterPro" id="IPR003734">
    <property type="entry name" value="DUF155"/>
</dbReference>
<dbReference type="PANTHER" id="PTHR16255:SF1">
    <property type="entry name" value="REQUIRED FOR MEIOTIC NUCLEAR DIVISION PROTEIN 1 HOMOLOG"/>
    <property type="match status" value="1"/>
</dbReference>
<sequence>MVEGGSLRTISVGIREVLGAPLPGEAARGDVRALLLGTRIDTRNLQDFAEPETLNLSGVGAAFVFRYGVLVLIGAAVETERRFIETLSEHIIDPLATPETETAWIEISADREETVSADGHIRLREASRERLLLTATVVARSVVLARDEGRIAEAFDRVEPLINELRIHGRAVMPIRRVMQSIGDVLAAQHRVVGRAQISEKPDLLWDHPELDRLYGRLEAEFELGDRARAMERKLEVIGDAAEWLLDLVQDKRSLRLELAVIGLIAFEVILNIYELWRH</sequence>
<dbReference type="GeneID" id="91006364"/>
<dbReference type="RefSeq" id="WP_107954601.1">
    <property type="nucleotide sequence ID" value="NZ_QAYE01000006.1"/>
</dbReference>
<feature type="domain" description="DUF155" evidence="1">
    <location>
        <begin position="63"/>
        <end position="231"/>
    </location>
</feature>
<protein>
    <submittedName>
        <fullName evidence="2">YagE family uncharacterized protein</fullName>
    </submittedName>
</protein>
<organism evidence="2 3">
    <name type="scientific">Sphingomonas faeni</name>
    <dbReference type="NCBI Taxonomy" id="185950"/>
    <lineage>
        <taxon>Bacteria</taxon>
        <taxon>Pseudomonadati</taxon>
        <taxon>Pseudomonadota</taxon>
        <taxon>Alphaproteobacteria</taxon>
        <taxon>Sphingomonadales</taxon>
        <taxon>Sphingomonadaceae</taxon>
        <taxon>Sphingomonas</taxon>
    </lineage>
</organism>
<gene>
    <name evidence="2" type="ORF">C8J25_10616</name>
</gene>